<dbReference type="ESTHER" id="9cyan-k9vq46">
    <property type="family name" value="Chlorophyllase"/>
</dbReference>
<dbReference type="STRING" id="179408.Osc7112_5098"/>
<accession>K9VQ46</accession>
<reference evidence="1 2" key="1">
    <citation type="submission" date="2012-05" db="EMBL/GenBank/DDBJ databases">
        <title>Finished chromosome of genome of Oscillatoria sp. PCC 7112.</title>
        <authorList>
            <consortium name="US DOE Joint Genome Institute"/>
            <person name="Gugger M."/>
            <person name="Coursin T."/>
            <person name="Rippka R."/>
            <person name="Tandeau De Marsac N."/>
            <person name="Huntemann M."/>
            <person name="Wei C.-L."/>
            <person name="Han J."/>
            <person name="Detter J.C."/>
            <person name="Han C."/>
            <person name="Tapia R."/>
            <person name="Davenport K."/>
            <person name="Daligault H."/>
            <person name="Erkkila T."/>
            <person name="Gu W."/>
            <person name="Munk A.C.C."/>
            <person name="Teshima H."/>
            <person name="Xu Y."/>
            <person name="Chain P."/>
            <person name="Chen A."/>
            <person name="Krypides N."/>
            <person name="Mavromatis K."/>
            <person name="Markowitz V."/>
            <person name="Szeto E."/>
            <person name="Ivanova N."/>
            <person name="Mikhailova N."/>
            <person name="Ovchinnikova G."/>
            <person name="Pagani I."/>
            <person name="Pati A."/>
            <person name="Goodwin L."/>
            <person name="Peters L."/>
            <person name="Pitluck S."/>
            <person name="Woyke T."/>
            <person name="Kerfeld C."/>
        </authorList>
    </citation>
    <scope>NUCLEOTIDE SEQUENCE [LARGE SCALE GENOMIC DNA]</scope>
    <source>
        <strain evidence="1 2">PCC 7112</strain>
    </source>
</reference>
<dbReference type="HOGENOM" id="CLU_052938_0_0_3"/>
<gene>
    <name evidence="1" type="ORF">Osc7112_5098</name>
</gene>
<dbReference type="Pfam" id="PF07224">
    <property type="entry name" value="Chlorophyllase"/>
    <property type="match status" value="1"/>
</dbReference>
<dbReference type="AlphaFoldDB" id="K9VQ46"/>
<dbReference type="eggNOG" id="COG4188">
    <property type="taxonomic scope" value="Bacteria"/>
</dbReference>
<name>K9VQ46_9CYAN</name>
<sequence length="337" mass="36081" precursor="true">MMNLTAHFFSEKALAIVCVIAAFVVLGGKVFATAIDYAPPFKETSFYSTTISANNDLGDIYYPKPSDLNSGNYSFPIVLLLQGALVDKSFYSDYASHVARYGFVVVVPNHLRPSPFNPTSPPNLASETSQIAAVLSQMAIENKKPTSPIASVIDTQRLGLLGHSFGGAVGLSVIANKCLPELYLCQEPFTRPKELLAGAFFGANLRNPISNEFVAIANDGIAVALIQGGIDGVALPDRSHSTFDQIQTPPKALITVMGANHFSITNVNNPAGANPDRNTATLEQAVGIETIARWSALFLRANMLKDRAAFDYIYSQGDALDPNVRVTSVAVPKPSSK</sequence>
<evidence type="ECO:0000313" key="1">
    <source>
        <dbReference type="EMBL" id="AFZ09360.1"/>
    </source>
</evidence>
<dbReference type="PATRIC" id="fig|179408.3.peg.6349"/>
<dbReference type="Gene3D" id="3.40.50.1820">
    <property type="entry name" value="alpha/beta hydrolase"/>
    <property type="match status" value="1"/>
</dbReference>
<dbReference type="InterPro" id="IPR017395">
    <property type="entry name" value="Chlorophyllase-like"/>
</dbReference>
<dbReference type="EMBL" id="CP003614">
    <property type="protein sequence ID" value="AFZ09360.1"/>
    <property type="molecule type" value="Genomic_DNA"/>
</dbReference>
<dbReference type="SUPFAM" id="SSF53474">
    <property type="entry name" value="alpha/beta-Hydrolases"/>
    <property type="match status" value="1"/>
</dbReference>
<keyword evidence="2" id="KW-1185">Reference proteome</keyword>
<proteinExistence type="predicted"/>
<dbReference type="PANTHER" id="PTHR33428">
    <property type="entry name" value="CHLOROPHYLLASE-2, CHLOROPLASTIC"/>
    <property type="match status" value="1"/>
</dbReference>
<dbReference type="PANTHER" id="PTHR33428:SF14">
    <property type="entry name" value="CARBOXYLESTERASE TYPE B DOMAIN-CONTAINING PROTEIN"/>
    <property type="match status" value="1"/>
</dbReference>
<dbReference type="InterPro" id="IPR029058">
    <property type="entry name" value="AB_hydrolase_fold"/>
</dbReference>
<dbReference type="RefSeq" id="WP_015178585.1">
    <property type="nucleotide sequence ID" value="NC_019729.1"/>
</dbReference>
<evidence type="ECO:0008006" key="3">
    <source>
        <dbReference type="Google" id="ProtNLM"/>
    </source>
</evidence>
<protein>
    <recommendedName>
        <fullName evidence="3">Chlorophyllase</fullName>
    </recommendedName>
</protein>
<organism evidence="1 2">
    <name type="scientific">Phormidium nigroviride PCC 7112</name>
    <dbReference type="NCBI Taxonomy" id="179408"/>
    <lineage>
        <taxon>Bacteria</taxon>
        <taxon>Bacillati</taxon>
        <taxon>Cyanobacteriota</taxon>
        <taxon>Cyanophyceae</taxon>
        <taxon>Oscillatoriophycideae</taxon>
        <taxon>Oscillatoriales</taxon>
        <taxon>Oscillatoriaceae</taxon>
        <taxon>Phormidium</taxon>
    </lineage>
</organism>
<evidence type="ECO:0000313" key="2">
    <source>
        <dbReference type="Proteomes" id="UP000010478"/>
    </source>
</evidence>
<dbReference type="Proteomes" id="UP000010478">
    <property type="component" value="Chromosome"/>
</dbReference>
<dbReference type="KEGG" id="oni:Osc7112_5098"/>